<dbReference type="RefSeq" id="WP_212492038.1">
    <property type="nucleotide sequence ID" value="NZ_JAFCJH010000004.1"/>
</dbReference>
<evidence type="ECO:0000259" key="2">
    <source>
        <dbReference type="Pfam" id="PF00582"/>
    </source>
</evidence>
<proteinExistence type="inferred from homology"/>
<gene>
    <name evidence="3" type="ORF">JQ615_06360</name>
</gene>
<dbReference type="SUPFAM" id="SSF52402">
    <property type="entry name" value="Adenine nucleotide alpha hydrolases-like"/>
    <property type="match status" value="2"/>
</dbReference>
<dbReference type="PANTHER" id="PTHR46268:SF15">
    <property type="entry name" value="UNIVERSAL STRESS PROTEIN HP_0031"/>
    <property type="match status" value="1"/>
</dbReference>
<dbReference type="CDD" id="cd00293">
    <property type="entry name" value="USP-like"/>
    <property type="match status" value="1"/>
</dbReference>
<evidence type="ECO:0000313" key="3">
    <source>
        <dbReference type="EMBL" id="MBR0795003.1"/>
    </source>
</evidence>
<feature type="domain" description="UspA" evidence="2">
    <location>
        <begin position="156"/>
        <end position="276"/>
    </location>
</feature>
<evidence type="ECO:0000313" key="4">
    <source>
        <dbReference type="Proteomes" id="UP001315278"/>
    </source>
</evidence>
<accession>A0ABS5FDX8</accession>
<dbReference type="Gene3D" id="3.40.50.12370">
    <property type="match status" value="1"/>
</dbReference>
<reference evidence="4" key="1">
    <citation type="journal article" date="2021" name="ISME J.">
        <title>Evolutionary origin and ecological implication of a unique nif island in free-living Bradyrhizobium lineages.</title>
        <authorList>
            <person name="Tao J."/>
        </authorList>
    </citation>
    <scope>NUCLEOTIDE SEQUENCE [LARGE SCALE GENOMIC DNA]</scope>
    <source>
        <strain evidence="4">SZCCT0434</strain>
    </source>
</reference>
<protein>
    <submittedName>
        <fullName evidence="3">Universal stress protein</fullName>
    </submittedName>
</protein>
<dbReference type="Proteomes" id="UP001315278">
    <property type="component" value="Unassembled WGS sequence"/>
</dbReference>
<dbReference type="PRINTS" id="PR01438">
    <property type="entry name" value="UNVRSLSTRESS"/>
</dbReference>
<evidence type="ECO:0000256" key="1">
    <source>
        <dbReference type="ARBA" id="ARBA00008791"/>
    </source>
</evidence>
<sequence length="278" mass="30000">MFKNILVHIPTERLARPAVDGSISFAMSTGARLDATAIGYESTNVPFVAEGGAAVAAIFEVERERAQERAEAAIRVFETEARNADISYTTRAATAIPAEARAILCAGARLHDLTVMTQPDADHDSYDNVMPREVLFQAGGPVLFFPYTFRGAFSAKRIGICWDGSRLAARALHDAMPLLQNADALTVISITSSEWTLPESSTDYLLRYLAQSGLPARVASFPSARSEIQPAILSIAADESLDLLVMGGYGHSRLQETLLGGVTRDMLQAMTVPVLMSH</sequence>
<dbReference type="InterPro" id="IPR006015">
    <property type="entry name" value="Universal_stress_UspA"/>
</dbReference>
<comment type="caution">
    <text evidence="3">The sequence shown here is derived from an EMBL/GenBank/DDBJ whole genome shotgun (WGS) entry which is preliminary data.</text>
</comment>
<dbReference type="EMBL" id="JAFCJH010000004">
    <property type="protein sequence ID" value="MBR0795003.1"/>
    <property type="molecule type" value="Genomic_DNA"/>
</dbReference>
<comment type="similarity">
    <text evidence="1">Belongs to the universal stress protein A family.</text>
</comment>
<organism evidence="3 4">
    <name type="scientific">Bradyrhizobium jicamae</name>
    <dbReference type="NCBI Taxonomy" id="280332"/>
    <lineage>
        <taxon>Bacteria</taxon>
        <taxon>Pseudomonadati</taxon>
        <taxon>Pseudomonadota</taxon>
        <taxon>Alphaproteobacteria</taxon>
        <taxon>Hyphomicrobiales</taxon>
        <taxon>Nitrobacteraceae</taxon>
        <taxon>Bradyrhizobium</taxon>
    </lineage>
</organism>
<dbReference type="PANTHER" id="PTHR46268">
    <property type="entry name" value="STRESS RESPONSE PROTEIN NHAX"/>
    <property type="match status" value="1"/>
</dbReference>
<keyword evidence="4" id="KW-1185">Reference proteome</keyword>
<dbReference type="Pfam" id="PF00582">
    <property type="entry name" value="Usp"/>
    <property type="match status" value="1"/>
</dbReference>
<name>A0ABS5FDX8_9BRAD</name>
<dbReference type="InterPro" id="IPR006016">
    <property type="entry name" value="UspA"/>
</dbReference>